<keyword evidence="4" id="KW-1185">Reference proteome</keyword>
<evidence type="ECO:0000259" key="2">
    <source>
        <dbReference type="Pfam" id="PF01609"/>
    </source>
</evidence>
<dbReference type="Pfam" id="PF01609">
    <property type="entry name" value="DDE_Tnp_1"/>
    <property type="match status" value="1"/>
</dbReference>
<dbReference type="InterPro" id="IPR002559">
    <property type="entry name" value="Transposase_11"/>
</dbReference>
<sequence length="92" mass="10755">MTFKGADNLLNNHPDETSEVMGDGGYDSNKIRQSLANRHVTACFTPKKNRKSKPPSGWHLYKKRHIIENMFVKLKSRRRVATRYDRCARTFM</sequence>
<dbReference type="RefSeq" id="WP_198911733.1">
    <property type="nucleotide sequence ID" value="NZ_WOTH01000062.1"/>
</dbReference>
<organism evidence="3 4">
    <name type="scientific">Acetobacter estunensis</name>
    <dbReference type="NCBI Taxonomy" id="104097"/>
    <lineage>
        <taxon>Bacteria</taxon>
        <taxon>Pseudomonadati</taxon>
        <taxon>Pseudomonadota</taxon>
        <taxon>Alphaproteobacteria</taxon>
        <taxon>Acetobacterales</taxon>
        <taxon>Acetobacteraceae</taxon>
        <taxon>Acetobacter</taxon>
    </lineage>
</organism>
<gene>
    <name evidence="3" type="ORF">GOB87_15405</name>
</gene>
<reference evidence="3" key="1">
    <citation type="submission" date="2019-11" db="EMBL/GenBank/DDBJ databases">
        <title>Description of new Acetobacter species.</title>
        <authorList>
            <person name="Cleenwerck I."/>
            <person name="Sombolestani A.S."/>
        </authorList>
    </citation>
    <scope>NUCLEOTIDE SEQUENCE</scope>
    <source>
        <strain evidence="3">LMG 1626</strain>
    </source>
</reference>
<accession>A0A967BB42</accession>
<evidence type="ECO:0000256" key="1">
    <source>
        <dbReference type="SAM" id="MobiDB-lite"/>
    </source>
</evidence>
<comment type="caution">
    <text evidence="3">The sequence shown here is derived from an EMBL/GenBank/DDBJ whole genome shotgun (WGS) entry which is preliminary data.</text>
</comment>
<proteinExistence type="predicted"/>
<dbReference type="GO" id="GO:0003677">
    <property type="term" value="F:DNA binding"/>
    <property type="evidence" value="ECO:0007669"/>
    <property type="project" value="InterPro"/>
</dbReference>
<dbReference type="GO" id="GO:0004803">
    <property type="term" value="F:transposase activity"/>
    <property type="evidence" value="ECO:0007669"/>
    <property type="project" value="InterPro"/>
</dbReference>
<evidence type="ECO:0000313" key="4">
    <source>
        <dbReference type="Proteomes" id="UP000597459"/>
    </source>
</evidence>
<feature type="domain" description="Transposase IS4-like" evidence="2">
    <location>
        <begin position="5"/>
        <end position="84"/>
    </location>
</feature>
<feature type="region of interest" description="Disordered" evidence="1">
    <location>
        <begin position="1"/>
        <end position="31"/>
    </location>
</feature>
<name>A0A967BB42_9PROT</name>
<dbReference type="GO" id="GO:0006313">
    <property type="term" value="P:DNA transposition"/>
    <property type="evidence" value="ECO:0007669"/>
    <property type="project" value="InterPro"/>
</dbReference>
<evidence type="ECO:0000313" key="3">
    <source>
        <dbReference type="EMBL" id="NHO55306.1"/>
    </source>
</evidence>
<dbReference type="EMBL" id="WOTH01000062">
    <property type="protein sequence ID" value="NHO55306.1"/>
    <property type="molecule type" value="Genomic_DNA"/>
</dbReference>
<dbReference type="AlphaFoldDB" id="A0A967BB42"/>
<dbReference type="Proteomes" id="UP000597459">
    <property type="component" value="Unassembled WGS sequence"/>
</dbReference>
<protein>
    <submittedName>
        <fullName evidence="3">Transposase</fullName>
    </submittedName>
</protein>